<dbReference type="PROSITE" id="PS51257">
    <property type="entry name" value="PROKAR_LIPOPROTEIN"/>
    <property type="match status" value="1"/>
</dbReference>
<reference evidence="17 18" key="1">
    <citation type="submission" date="2016-01" db="EMBL/GenBank/DDBJ databases">
        <title>The new phylogeny of the genus Mycobacterium.</title>
        <authorList>
            <person name="Tarcisio F."/>
            <person name="Conor M."/>
            <person name="Antonella G."/>
            <person name="Elisabetta G."/>
            <person name="Giulia F.S."/>
            <person name="Sara T."/>
            <person name="Anna F."/>
            <person name="Clotilde B."/>
            <person name="Roberto B."/>
            <person name="Veronica D.S."/>
            <person name="Fabio R."/>
            <person name="Monica P."/>
            <person name="Olivier J."/>
            <person name="Enrico T."/>
            <person name="Nicola S."/>
        </authorList>
    </citation>
    <scope>NUCLEOTIDE SEQUENCE [LARGE SCALE GENOMIC DNA]</scope>
    <source>
        <strain evidence="17 18">DSM 44164</strain>
    </source>
</reference>
<name>A0A1X1Z928_MYCNO</name>
<keyword evidence="2" id="KW-1003">Cell membrane</keyword>
<protein>
    <recommendedName>
        <fullName evidence="16">L,D-TPase catalytic domain-containing protein</fullName>
    </recommendedName>
</protein>
<dbReference type="InterPro" id="IPR038063">
    <property type="entry name" value="Transpep_catalytic_dom"/>
</dbReference>
<feature type="region of interest" description="Disordered" evidence="14">
    <location>
        <begin position="28"/>
        <end position="148"/>
    </location>
</feature>
<dbReference type="PANTHER" id="PTHR30582:SF2">
    <property type="entry name" value="L,D-TRANSPEPTIDASE YCIB-RELATED"/>
    <property type="match status" value="1"/>
</dbReference>
<dbReference type="RefSeq" id="WP_085139036.1">
    <property type="nucleotide sequence ID" value="NZ_LQPI01000048.1"/>
</dbReference>
<evidence type="ECO:0000256" key="6">
    <source>
        <dbReference type="ARBA" id="ARBA00022984"/>
    </source>
</evidence>
<comment type="pathway">
    <text evidence="1 13">Cell wall biogenesis; peptidoglycan biosynthesis.</text>
</comment>
<keyword evidence="4 15" id="KW-0732">Signal</keyword>
<dbReference type="Pfam" id="PF03734">
    <property type="entry name" value="YkuD"/>
    <property type="match status" value="1"/>
</dbReference>
<evidence type="ECO:0000256" key="14">
    <source>
        <dbReference type="SAM" id="MobiDB-lite"/>
    </source>
</evidence>
<evidence type="ECO:0000256" key="15">
    <source>
        <dbReference type="SAM" id="SignalP"/>
    </source>
</evidence>
<keyword evidence="18" id="KW-1185">Reference proteome</keyword>
<evidence type="ECO:0000256" key="4">
    <source>
        <dbReference type="ARBA" id="ARBA00022729"/>
    </source>
</evidence>
<evidence type="ECO:0000256" key="9">
    <source>
        <dbReference type="ARBA" id="ARBA00023288"/>
    </source>
</evidence>
<dbReference type="PANTHER" id="PTHR30582">
    <property type="entry name" value="L,D-TRANSPEPTIDASE"/>
    <property type="match status" value="1"/>
</dbReference>
<dbReference type="AlphaFoldDB" id="A0A1X1Z928"/>
<evidence type="ECO:0000259" key="16">
    <source>
        <dbReference type="PROSITE" id="PS52029"/>
    </source>
</evidence>
<dbReference type="STRING" id="1782.AWC18_13370"/>
<dbReference type="GO" id="GO:0008360">
    <property type="term" value="P:regulation of cell shape"/>
    <property type="evidence" value="ECO:0007669"/>
    <property type="project" value="UniProtKB-UniRule"/>
</dbReference>
<accession>A0A1X1Z928</accession>
<evidence type="ECO:0000256" key="11">
    <source>
        <dbReference type="ARBA" id="ARBA00023316"/>
    </source>
</evidence>
<dbReference type="InterPro" id="IPR050979">
    <property type="entry name" value="LD-transpeptidase"/>
</dbReference>
<keyword evidence="9" id="KW-0449">Lipoprotein</keyword>
<dbReference type="Gene3D" id="2.40.440.10">
    <property type="entry name" value="L,D-transpeptidase catalytic domain-like"/>
    <property type="match status" value="1"/>
</dbReference>
<evidence type="ECO:0000256" key="5">
    <source>
        <dbReference type="ARBA" id="ARBA00022960"/>
    </source>
</evidence>
<evidence type="ECO:0000256" key="7">
    <source>
        <dbReference type="ARBA" id="ARBA00023136"/>
    </source>
</evidence>
<keyword evidence="7" id="KW-0472">Membrane</keyword>
<evidence type="ECO:0000256" key="13">
    <source>
        <dbReference type="PROSITE-ProRule" id="PRU01373"/>
    </source>
</evidence>
<evidence type="ECO:0000313" key="18">
    <source>
        <dbReference type="Proteomes" id="UP000193108"/>
    </source>
</evidence>
<dbReference type="CDD" id="cd16913">
    <property type="entry name" value="YkuD_like"/>
    <property type="match status" value="1"/>
</dbReference>
<dbReference type="GO" id="GO:0016746">
    <property type="term" value="F:acyltransferase activity"/>
    <property type="evidence" value="ECO:0007669"/>
    <property type="project" value="UniProtKB-KW"/>
</dbReference>
<keyword evidence="6 13" id="KW-0573">Peptidoglycan synthesis</keyword>
<evidence type="ECO:0000256" key="3">
    <source>
        <dbReference type="ARBA" id="ARBA00022679"/>
    </source>
</evidence>
<evidence type="ECO:0000256" key="10">
    <source>
        <dbReference type="ARBA" id="ARBA00023315"/>
    </source>
</evidence>
<dbReference type="Proteomes" id="UP000193108">
    <property type="component" value="Unassembled WGS sequence"/>
</dbReference>
<dbReference type="EMBL" id="LQPI01000048">
    <property type="protein sequence ID" value="ORW19839.1"/>
    <property type="molecule type" value="Genomic_DNA"/>
</dbReference>
<evidence type="ECO:0000256" key="8">
    <source>
        <dbReference type="ARBA" id="ARBA00023139"/>
    </source>
</evidence>
<feature type="domain" description="L,D-TPase catalytic" evidence="16">
    <location>
        <begin position="231"/>
        <end position="358"/>
    </location>
</feature>
<dbReference type="FunFam" id="2.40.440.10:FF:000005">
    <property type="entry name" value="L,D-transpeptidase 2"/>
    <property type="match status" value="1"/>
</dbReference>
<evidence type="ECO:0000313" key="17">
    <source>
        <dbReference type="EMBL" id="ORW19839.1"/>
    </source>
</evidence>
<feature type="compositionally biased region" description="Low complexity" evidence="14">
    <location>
        <begin position="113"/>
        <end position="131"/>
    </location>
</feature>
<keyword evidence="3" id="KW-0808">Transferase</keyword>
<dbReference type="GO" id="GO:0071555">
    <property type="term" value="P:cell wall organization"/>
    <property type="evidence" value="ECO:0007669"/>
    <property type="project" value="UniProtKB-UniRule"/>
</dbReference>
<proteinExistence type="predicted"/>
<feature type="signal peptide" evidence="15">
    <location>
        <begin position="1"/>
        <end position="31"/>
    </location>
</feature>
<dbReference type="GO" id="GO:0018104">
    <property type="term" value="P:peptidoglycan-protein cross-linking"/>
    <property type="evidence" value="ECO:0007669"/>
    <property type="project" value="TreeGrafter"/>
</dbReference>
<feature type="chain" id="PRO_5013276091" description="L,D-TPase catalytic domain-containing protein" evidence="15">
    <location>
        <begin position="32"/>
        <end position="375"/>
    </location>
</feature>
<keyword evidence="5 13" id="KW-0133">Cell shape</keyword>
<dbReference type="GO" id="GO:0071972">
    <property type="term" value="F:peptidoglycan L,D-transpeptidase activity"/>
    <property type="evidence" value="ECO:0007669"/>
    <property type="project" value="TreeGrafter"/>
</dbReference>
<dbReference type="Pfam" id="PF17964">
    <property type="entry name" value="Big_10"/>
    <property type="match status" value="1"/>
</dbReference>
<dbReference type="GO" id="GO:0005576">
    <property type="term" value="C:extracellular region"/>
    <property type="evidence" value="ECO:0007669"/>
    <property type="project" value="TreeGrafter"/>
</dbReference>
<keyword evidence="10" id="KW-0012">Acyltransferase</keyword>
<dbReference type="Gene3D" id="2.60.40.3710">
    <property type="match status" value="1"/>
</dbReference>
<evidence type="ECO:0000256" key="2">
    <source>
        <dbReference type="ARBA" id="ARBA00022475"/>
    </source>
</evidence>
<dbReference type="InterPro" id="IPR041280">
    <property type="entry name" value="Big_10"/>
</dbReference>
<sequence length="375" mass="39152">MSGWKRAQLGAWLSTAGLAASLVLGCGSALADPPQQPGDPAGAEAGPVDPFGPPPAPPFPPFPWELPPPPQGEPVAFPPPPAEQLAPGLPAAPEGVPPGPDPQAVASEPTDPAAPTEPGAVSAAAAGPVVGQNPEPFTGTAPFQPPTFNPVNGSTVGVAKPIIIDFQRPIVDKAAAEEAIHISSTPPVSGKFYWMTPSQVRWRPLNFWPAHTVVNIDAGGTKSSFRIGDSLVATADDKTHQMTITRDGKVEKTFPISMGMSAGGHETPNGTYYVLEKFPTVVMDSSTYGVPVNSSWGYKLTVQDAVRIDNSGGFVHSAPWSVADQGKRNVSHGCINLSPANAKWFYDNFGSGDPVVVKNSVGTYTQNDGSQDWQL</sequence>
<feature type="compositionally biased region" description="Pro residues" evidence="14">
    <location>
        <begin position="50"/>
        <end position="82"/>
    </location>
</feature>
<comment type="caution">
    <text evidence="17">The sequence shown here is derived from an EMBL/GenBank/DDBJ whole genome shotgun (WGS) entry which is preliminary data.</text>
</comment>
<keyword evidence="11 13" id="KW-0961">Cell wall biogenesis/degradation</keyword>
<feature type="active site" description="Nucleophile" evidence="13">
    <location>
        <position position="334"/>
    </location>
</feature>
<dbReference type="PROSITE" id="PS52029">
    <property type="entry name" value="LD_TPASE"/>
    <property type="match status" value="1"/>
</dbReference>
<feature type="active site" description="Proton donor/acceptor" evidence="13">
    <location>
        <position position="316"/>
    </location>
</feature>
<dbReference type="UniPathway" id="UPA00219"/>
<organism evidence="17 18">
    <name type="scientific">Mycolicibacter nonchromogenicus</name>
    <name type="common">Mycobacterium nonchromogenicum</name>
    <dbReference type="NCBI Taxonomy" id="1782"/>
    <lineage>
        <taxon>Bacteria</taxon>
        <taxon>Bacillati</taxon>
        <taxon>Actinomycetota</taxon>
        <taxon>Actinomycetes</taxon>
        <taxon>Mycobacteriales</taxon>
        <taxon>Mycobacteriaceae</taxon>
        <taxon>Mycolicibacter</taxon>
    </lineage>
</organism>
<gene>
    <name evidence="17" type="ORF">AWC18_13370</name>
</gene>
<evidence type="ECO:0000256" key="12">
    <source>
        <dbReference type="ARBA" id="ARBA00060592"/>
    </source>
</evidence>
<dbReference type="SUPFAM" id="SSF141523">
    <property type="entry name" value="L,D-transpeptidase catalytic domain-like"/>
    <property type="match status" value="1"/>
</dbReference>
<keyword evidence="8" id="KW-0564">Palmitate</keyword>
<evidence type="ECO:0000256" key="1">
    <source>
        <dbReference type="ARBA" id="ARBA00004752"/>
    </source>
</evidence>
<comment type="pathway">
    <text evidence="12">Glycan biosynthesis.</text>
</comment>
<dbReference type="InterPro" id="IPR005490">
    <property type="entry name" value="LD_TPept_cat_dom"/>
</dbReference>